<accession>A0A1G6GGS8</accession>
<dbReference type="Pfam" id="PF00534">
    <property type="entry name" value="Glycos_transf_1"/>
    <property type="match status" value="1"/>
</dbReference>
<name>A0A1G6GGS8_9BACT</name>
<reference evidence="3 4" key="1">
    <citation type="submission" date="2016-09" db="EMBL/GenBank/DDBJ databases">
        <authorList>
            <person name="Capua I."/>
            <person name="De Benedictis P."/>
            <person name="Joannis T."/>
            <person name="Lombin L.H."/>
            <person name="Cattoli G."/>
        </authorList>
    </citation>
    <scope>NUCLEOTIDE SEQUENCE [LARGE SCALE GENOMIC DNA]</scope>
    <source>
        <strain evidence="3 4">A7P-90m</strain>
    </source>
</reference>
<proteinExistence type="predicted"/>
<dbReference type="Gene3D" id="3.40.50.2000">
    <property type="entry name" value="Glycogen Phosphorylase B"/>
    <property type="match status" value="2"/>
</dbReference>
<protein>
    <submittedName>
        <fullName evidence="3">Glycosyltransferase involved in cell wall bisynthesis</fullName>
    </submittedName>
</protein>
<dbReference type="GO" id="GO:0016757">
    <property type="term" value="F:glycosyltransferase activity"/>
    <property type="evidence" value="ECO:0007669"/>
    <property type="project" value="InterPro"/>
</dbReference>
<keyword evidence="3" id="KW-0808">Transferase</keyword>
<dbReference type="InterPro" id="IPR001296">
    <property type="entry name" value="Glyco_trans_1"/>
</dbReference>
<feature type="transmembrane region" description="Helical" evidence="1">
    <location>
        <begin position="81"/>
        <end position="103"/>
    </location>
</feature>
<dbReference type="AlphaFoldDB" id="A0A1G6GGS8"/>
<dbReference type="SUPFAM" id="SSF53756">
    <property type="entry name" value="UDP-Glycosyltransferase/glycogen phosphorylase"/>
    <property type="match status" value="1"/>
</dbReference>
<dbReference type="InterPro" id="IPR050194">
    <property type="entry name" value="Glycosyltransferase_grp1"/>
</dbReference>
<sequence>MSSNPRIVIVSEAFPPDYSGAGLGAQFLAKSLNNKDLLYRVITRTKSRFSDENSPFYIDEIKFYRIVYFQQLLNRVTNNRYLKLLILLLDFPFVFIKTTFFFFRNKNHVDVFFFVSTKWISLVLSFWCVLFKKKYIIETTLLGHDDPIVNTTKKYIWFKRKIKNYQFKNASAVTNISMLLANQCHKFGLPSKKVFTIPYSVNLSKFHSVEYDYKIELKKRLLKNHLSYPIILFTGVLIARKGIDIVYNTFKEILKDYPDAVLIFAGPQGAPGQELHLAEIIRDIKAEGIEKHVVFSGAVTNIEDYFNIADLFFFPSREEGFGRVFIEAMACELPVVTKEIVGITDYIFGNNENGIVVKSEHTTDFVNAIKNVLEDSDLRNTLISNARIKVNTEFSDKEVLNKYLGLFEWVLNTKLNFQD</sequence>
<evidence type="ECO:0000256" key="1">
    <source>
        <dbReference type="SAM" id="Phobius"/>
    </source>
</evidence>
<evidence type="ECO:0000313" key="4">
    <source>
        <dbReference type="Proteomes" id="UP000199452"/>
    </source>
</evidence>
<dbReference type="CDD" id="cd03801">
    <property type="entry name" value="GT4_PimA-like"/>
    <property type="match status" value="1"/>
</dbReference>
<dbReference type="STRING" id="1640674.SAMN05216323_100142"/>
<gene>
    <name evidence="3" type="ORF">SAMN05216323_100142</name>
</gene>
<keyword evidence="1" id="KW-1133">Transmembrane helix</keyword>
<feature type="domain" description="Glycosyl transferase family 1" evidence="2">
    <location>
        <begin position="226"/>
        <end position="387"/>
    </location>
</feature>
<evidence type="ECO:0000259" key="2">
    <source>
        <dbReference type="Pfam" id="PF00534"/>
    </source>
</evidence>
<keyword evidence="1" id="KW-0812">Transmembrane</keyword>
<feature type="transmembrane region" description="Helical" evidence="1">
    <location>
        <begin position="109"/>
        <end position="131"/>
    </location>
</feature>
<dbReference type="OrthoDB" id="9768685at2"/>
<dbReference type="PANTHER" id="PTHR45947:SF3">
    <property type="entry name" value="SULFOQUINOVOSYL TRANSFERASE SQD2"/>
    <property type="match status" value="1"/>
</dbReference>
<organism evidence="3 4">
    <name type="scientific">Williamwhitmania taraxaci</name>
    <dbReference type="NCBI Taxonomy" id="1640674"/>
    <lineage>
        <taxon>Bacteria</taxon>
        <taxon>Pseudomonadati</taxon>
        <taxon>Bacteroidota</taxon>
        <taxon>Bacteroidia</taxon>
        <taxon>Bacteroidales</taxon>
        <taxon>Williamwhitmaniaceae</taxon>
        <taxon>Williamwhitmania</taxon>
    </lineage>
</organism>
<dbReference type="EMBL" id="FMYP01000001">
    <property type="protein sequence ID" value="SDB81211.1"/>
    <property type="molecule type" value="Genomic_DNA"/>
</dbReference>
<dbReference type="RefSeq" id="WP_092433968.1">
    <property type="nucleotide sequence ID" value="NZ_FMYP01000001.1"/>
</dbReference>
<keyword evidence="4" id="KW-1185">Reference proteome</keyword>
<dbReference type="Proteomes" id="UP000199452">
    <property type="component" value="Unassembled WGS sequence"/>
</dbReference>
<dbReference type="PANTHER" id="PTHR45947">
    <property type="entry name" value="SULFOQUINOVOSYL TRANSFERASE SQD2"/>
    <property type="match status" value="1"/>
</dbReference>
<keyword evidence="1" id="KW-0472">Membrane</keyword>
<evidence type="ECO:0000313" key="3">
    <source>
        <dbReference type="EMBL" id="SDB81211.1"/>
    </source>
</evidence>